<dbReference type="SUPFAM" id="SSF48726">
    <property type="entry name" value="Immunoglobulin"/>
    <property type="match status" value="1"/>
</dbReference>
<evidence type="ECO:0008006" key="3">
    <source>
        <dbReference type="Google" id="ProtNLM"/>
    </source>
</evidence>
<keyword evidence="2" id="KW-1185">Reference proteome</keyword>
<accession>A0A7W7YMY8</accession>
<sequence length="267" mass="28209">MKLCLRIKSSLWGETANFTAAVAGGDLGVAYQWAFNGKPISGAIYPTLSVTGVNADQAGTYTVTASKPPLKASASAMLNLKQPGVLIYKLTGTGQTYSGNENMRMGVAGYLLVERTATESDLAAMILVTQAGKLKHFSVQYLNEFRADSTGSGPGATTVFSSLVEGHPAADRSLRWFQGANSLIPLRKGLESILAPRTLTGQCDHMEPSLAGPGHGVQLDRIAFKGVLDIPFTADAHQSSEALARTVERVKILLQLQGAISSETAPE</sequence>
<dbReference type="InterPro" id="IPR013783">
    <property type="entry name" value="Ig-like_fold"/>
</dbReference>
<dbReference type="Gene3D" id="2.60.40.10">
    <property type="entry name" value="Immunoglobulins"/>
    <property type="match status" value="1"/>
</dbReference>
<evidence type="ECO:0000313" key="2">
    <source>
        <dbReference type="Proteomes" id="UP000534294"/>
    </source>
</evidence>
<proteinExistence type="predicted"/>
<evidence type="ECO:0000313" key="1">
    <source>
        <dbReference type="EMBL" id="MBB5039044.1"/>
    </source>
</evidence>
<name>A0A7W7YMY8_9BACT</name>
<organism evidence="1 2">
    <name type="scientific">Prosthecobacter dejongeii</name>
    <dbReference type="NCBI Taxonomy" id="48465"/>
    <lineage>
        <taxon>Bacteria</taxon>
        <taxon>Pseudomonadati</taxon>
        <taxon>Verrucomicrobiota</taxon>
        <taxon>Verrucomicrobiia</taxon>
        <taxon>Verrucomicrobiales</taxon>
        <taxon>Verrucomicrobiaceae</taxon>
        <taxon>Prosthecobacter</taxon>
    </lineage>
</organism>
<reference evidence="1 2" key="1">
    <citation type="submission" date="2020-08" db="EMBL/GenBank/DDBJ databases">
        <title>Genomic Encyclopedia of Type Strains, Phase IV (KMG-IV): sequencing the most valuable type-strain genomes for metagenomic binning, comparative biology and taxonomic classification.</title>
        <authorList>
            <person name="Goeker M."/>
        </authorList>
    </citation>
    <scope>NUCLEOTIDE SEQUENCE [LARGE SCALE GENOMIC DNA]</scope>
    <source>
        <strain evidence="1 2">DSM 12251</strain>
    </source>
</reference>
<dbReference type="Proteomes" id="UP000534294">
    <property type="component" value="Unassembled WGS sequence"/>
</dbReference>
<comment type="caution">
    <text evidence="1">The sequence shown here is derived from an EMBL/GenBank/DDBJ whole genome shotgun (WGS) entry which is preliminary data.</text>
</comment>
<gene>
    <name evidence="1" type="ORF">HNQ64_003313</name>
</gene>
<protein>
    <recommendedName>
        <fullName evidence="3">Ig-like domain-containing protein</fullName>
    </recommendedName>
</protein>
<dbReference type="AlphaFoldDB" id="A0A7W7YMY8"/>
<dbReference type="RefSeq" id="WP_184210411.1">
    <property type="nucleotide sequence ID" value="NZ_JACHIF010000007.1"/>
</dbReference>
<dbReference type="InterPro" id="IPR036179">
    <property type="entry name" value="Ig-like_dom_sf"/>
</dbReference>
<dbReference type="EMBL" id="JACHIF010000007">
    <property type="protein sequence ID" value="MBB5039044.1"/>
    <property type="molecule type" value="Genomic_DNA"/>
</dbReference>